<dbReference type="AlphaFoldDB" id="A0A5E8H249"/>
<reference evidence="2 3" key="1">
    <citation type="submission" date="2008-01" db="EMBL/GenBank/DDBJ databases">
        <authorList>
            <person name="Wagner-Dobler I."/>
            <person name="Ferriera S."/>
            <person name="Johnson J."/>
            <person name="Kravitz S."/>
            <person name="Beeson K."/>
            <person name="Sutton G."/>
            <person name="Rogers Y.-H."/>
            <person name="Friedman R."/>
            <person name="Frazier M."/>
            <person name="Venter J.C."/>
        </authorList>
    </citation>
    <scope>NUCLEOTIDE SEQUENCE [LARGE SCALE GENOMIC DNA]</scope>
    <source>
        <strain evidence="3">DSM 17067 / NCIMB 14079 / DFL-11</strain>
    </source>
</reference>
<keyword evidence="2" id="KW-0012">Acyltransferase</keyword>
<comment type="caution">
    <text evidence="2">The sequence shown here is derived from an EMBL/GenBank/DDBJ whole genome shotgun (WGS) entry which is preliminary data.</text>
</comment>
<keyword evidence="2" id="KW-0808">Transferase</keyword>
<dbReference type="GO" id="GO:0016746">
    <property type="term" value="F:acyltransferase activity"/>
    <property type="evidence" value="ECO:0007669"/>
    <property type="project" value="UniProtKB-KW"/>
</dbReference>
<dbReference type="InterPro" id="IPR000073">
    <property type="entry name" value="AB_hydrolase_1"/>
</dbReference>
<dbReference type="PANTHER" id="PTHR45763">
    <property type="entry name" value="HYDROLASE, ALPHA/BETA FOLD FAMILY PROTEIN, EXPRESSED-RELATED"/>
    <property type="match status" value="1"/>
</dbReference>
<dbReference type="Proteomes" id="UP000004703">
    <property type="component" value="Chromosome"/>
</dbReference>
<name>A0A5E8H249_ROSAD</name>
<sequence>MTFPTSDAIRNPERTAKLSLQNGRRLAWYEWGPETGQPILFISGAGTAGSLGFGADCLDELNIRLIAPDRPGLGGSDPDPSKTLQSVADDFAEMIGYLGAGAIPVAAVSQGVPFALALSADGPVSRLAVVSGQDELSRPEFFSGLPDQLQQMVRDAKHNPDALIIMLEGFFDPDSFLEFIISTSSELDQAVYLSEPFHSAFKSALERGFAQRPAGYALDTVAAMGPWTFTWDAITCPVDLWYGGKDASPVHSPDGGALMASRLKHANRHFFEDEGGSLLWTRSRDILTSLVGKA</sequence>
<protein>
    <submittedName>
        <fullName evidence="2">Putative hydrolase or acyltransferase (Alpha/beta hydrolase superfamily)</fullName>
    </submittedName>
</protein>
<feature type="domain" description="AB hydrolase-1" evidence="1">
    <location>
        <begin position="39"/>
        <end position="253"/>
    </location>
</feature>
<dbReference type="PANTHER" id="PTHR45763:SF46">
    <property type="entry name" value="AB HYDROLASE-1 DOMAIN-CONTAINING PROTEIN"/>
    <property type="match status" value="1"/>
</dbReference>
<accession>A0A5E8H249</accession>
<keyword evidence="2" id="KW-0378">Hydrolase</keyword>
<organism evidence="2 3">
    <name type="scientific">Roseibium alexandrii (strain DSM 17067 / NCIMB 14079 / DFL-11)</name>
    <name type="common">Labrenzia alexandrii</name>
    <dbReference type="NCBI Taxonomy" id="244592"/>
    <lineage>
        <taxon>Bacteria</taxon>
        <taxon>Pseudomonadati</taxon>
        <taxon>Pseudomonadota</taxon>
        <taxon>Alphaproteobacteria</taxon>
        <taxon>Hyphomicrobiales</taxon>
        <taxon>Stappiaceae</taxon>
        <taxon>Roseibium</taxon>
    </lineage>
</organism>
<dbReference type="SUPFAM" id="SSF53474">
    <property type="entry name" value="alpha/beta-Hydrolases"/>
    <property type="match status" value="1"/>
</dbReference>
<dbReference type="InterPro" id="IPR029058">
    <property type="entry name" value="AB_hydrolase_fold"/>
</dbReference>
<gene>
    <name evidence="2" type="ORF">SADFL11_3303</name>
</gene>
<dbReference type="EMBL" id="ACCU02000003">
    <property type="protein sequence ID" value="EEE46014.1"/>
    <property type="molecule type" value="Genomic_DNA"/>
</dbReference>
<evidence type="ECO:0000313" key="3">
    <source>
        <dbReference type="Proteomes" id="UP000004703"/>
    </source>
</evidence>
<dbReference type="Pfam" id="PF12697">
    <property type="entry name" value="Abhydrolase_6"/>
    <property type="match status" value="1"/>
</dbReference>
<dbReference type="Gene3D" id="3.40.50.1820">
    <property type="entry name" value="alpha/beta hydrolase"/>
    <property type="match status" value="1"/>
</dbReference>
<evidence type="ECO:0000313" key="2">
    <source>
        <dbReference type="EMBL" id="EEE46014.1"/>
    </source>
</evidence>
<proteinExistence type="predicted"/>
<dbReference type="RefSeq" id="WP_008194349.1">
    <property type="nucleotide sequence ID" value="NZ_CM011002.1"/>
</dbReference>
<dbReference type="GO" id="GO:0016787">
    <property type="term" value="F:hydrolase activity"/>
    <property type="evidence" value="ECO:0007669"/>
    <property type="project" value="UniProtKB-KW"/>
</dbReference>
<evidence type="ECO:0000259" key="1">
    <source>
        <dbReference type="Pfam" id="PF12697"/>
    </source>
</evidence>
<reference evidence="2 3" key="2">
    <citation type="submission" date="2013-04" db="EMBL/GenBank/DDBJ databases">
        <authorList>
            <person name="Fiebig A."/>
            <person name="Pradella S."/>
            <person name="Wagner-Doebler I."/>
        </authorList>
    </citation>
    <scope>NUCLEOTIDE SEQUENCE [LARGE SCALE GENOMIC DNA]</scope>
    <source>
        <strain evidence="3">DSM 17067 / NCIMB 14079 / DFL-11</strain>
    </source>
</reference>